<evidence type="ECO:0000313" key="2">
    <source>
        <dbReference type="EMBL" id="AQZ52962.1"/>
    </source>
</evidence>
<dbReference type="GO" id="GO:0005886">
    <property type="term" value="C:plasma membrane"/>
    <property type="evidence" value="ECO:0007669"/>
    <property type="project" value="TreeGrafter"/>
</dbReference>
<dbReference type="PANTHER" id="PTHR30050:SF5">
    <property type="entry name" value="DNAA REGULATORY INACTIVATOR HDA"/>
    <property type="match status" value="1"/>
</dbReference>
<dbReference type="Proteomes" id="UP000191135">
    <property type="component" value="Chromosome"/>
</dbReference>
<dbReference type="PANTHER" id="PTHR30050">
    <property type="entry name" value="CHROMOSOMAL REPLICATION INITIATOR PROTEIN DNAA"/>
    <property type="match status" value="1"/>
</dbReference>
<dbReference type="Gene3D" id="3.40.50.300">
    <property type="entry name" value="P-loop containing nucleotide triphosphate hydrolases"/>
    <property type="match status" value="1"/>
</dbReference>
<gene>
    <name evidence="2" type="ORF">Mame_03657</name>
</gene>
<dbReference type="SUPFAM" id="SSF52540">
    <property type="entry name" value="P-loop containing nucleoside triphosphate hydrolases"/>
    <property type="match status" value="1"/>
</dbReference>
<dbReference type="NCBIfam" id="NF006571">
    <property type="entry name" value="PRK09087.1"/>
    <property type="match status" value="1"/>
</dbReference>
<dbReference type="Gene3D" id="1.10.8.60">
    <property type="match status" value="1"/>
</dbReference>
<dbReference type="GO" id="GO:0006270">
    <property type="term" value="P:DNA replication initiation"/>
    <property type="evidence" value="ECO:0007669"/>
    <property type="project" value="TreeGrafter"/>
</dbReference>
<reference evidence="2 3" key="1">
    <citation type="submission" date="2017-03" db="EMBL/GenBank/DDBJ databases">
        <title>Foreign affairs: Plasmid Transfer between Roseobacters and Rhizobia.</title>
        <authorList>
            <person name="Bartling P."/>
            <person name="Bunk B."/>
            <person name="Overmann J."/>
            <person name="Brinkmann H."/>
            <person name="Petersen J."/>
        </authorList>
    </citation>
    <scope>NUCLEOTIDE SEQUENCE [LARGE SCALE GENOMIC DNA]</scope>
    <source>
        <strain evidence="2 3">MACL11</strain>
    </source>
</reference>
<dbReference type="Pfam" id="PF22688">
    <property type="entry name" value="Hda_lid"/>
    <property type="match status" value="1"/>
</dbReference>
<feature type="domain" description="Hda lid" evidence="1">
    <location>
        <begin position="172"/>
        <end position="219"/>
    </location>
</feature>
<name>A0A1U9Z5V5_9HYPH</name>
<protein>
    <submittedName>
        <fullName evidence="2">DnaA regulatory inactivator Hda</fullName>
    </submittedName>
</protein>
<keyword evidence="3" id="KW-1185">Reference proteome</keyword>
<dbReference type="eggNOG" id="COG0593">
    <property type="taxonomic scope" value="Bacteria"/>
</dbReference>
<dbReference type="InterPro" id="IPR055199">
    <property type="entry name" value="Hda_lid"/>
</dbReference>
<dbReference type="GO" id="GO:0003688">
    <property type="term" value="F:DNA replication origin binding"/>
    <property type="evidence" value="ECO:0007669"/>
    <property type="project" value="TreeGrafter"/>
</dbReference>
<proteinExistence type="predicted"/>
<evidence type="ECO:0000259" key="1">
    <source>
        <dbReference type="Pfam" id="PF22688"/>
    </source>
</evidence>
<dbReference type="AlphaFoldDB" id="A0A1U9Z5V5"/>
<accession>A0A1U9Z5V5</accession>
<dbReference type="STRING" id="1122214.Mame_03657"/>
<evidence type="ECO:0000313" key="3">
    <source>
        <dbReference type="Proteomes" id="UP000191135"/>
    </source>
</evidence>
<organism evidence="2 3">
    <name type="scientific">Martelella mediterranea DSM 17316</name>
    <dbReference type="NCBI Taxonomy" id="1122214"/>
    <lineage>
        <taxon>Bacteria</taxon>
        <taxon>Pseudomonadati</taxon>
        <taxon>Pseudomonadota</taxon>
        <taxon>Alphaproteobacteria</taxon>
        <taxon>Hyphomicrobiales</taxon>
        <taxon>Aurantimonadaceae</taxon>
        <taxon>Martelella</taxon>
    </lineage>
</organism>
<dbReference type="EMBL" id="CP020330">
    <property type="protein sequence ID" value="AQZ52962.1"/>
    <property type="molecule type" value="Genomic_DNA"/>
</dbReference>
<sequence length="229" mass="25400">MSLTVLREKAMQLPLELGHDPAADRDHLLISRSIMPAIDLIDRWPHWHTPVTVLVGPPGSGKTHLSTIWKGLSQARPVTAELREGRPVAARHGAFLFEDADREAFDETGLFHLINTVRQHGGSLLITARSLPQLWPITLPDLKSRLAAATTVEIGAPDDALLQQVIFKLFADRQLEVDDRLVAYVVTRMERSLDAASQIVDQIDKLALSRNRRITRALAAEVLAAREAI</sequence>
<dbReference type="InterPro" id="IPR027417">
    <property type="entry name" value="P-loop_NTPase"/>
</dbReference>
<dbReference type="KEGG" id="mmed:Mame_03657"/>